<dbReference type="GO" id="GO:0016020">
    <property type="term" value="C:membrane"/>
    <property type="evidence" value="ECO:0007669"/>
    <property type="project" value="TreeGrafter"/>
</dbReference>
<dbReference type="EnsemblMetazoa" id="GMOY006768-RA">
    <property type="protein sequence ID" value="GMOY006768-PA"/>
    <property type="gene ID" value="GMOY006768"/>
</dbReference>
<accession>A0A1B0G0J7</accession>
<feature type="transmembrane region" description="Helical" evidence="1">
    <location>
        <begin position="308"/>
        <end position="332"/>
    </location>
</feature>
<evidence type="ECO:0000256" key="1">
    <source>
        <dbReference type="SAM" id="Phobius"/>
    </source>
</evidence>
<proteinExistence type="predicted"/>
<dbReference type="VEuPathDB" id="VectorBase:GMOY006768"/>
<keyword evidence="3" id="KW-1185">Reference proteome</keyword>
<evidence type="ECO:0000313" key="2">
    <source>
        <dbReference type="EnsemblMetazoa" id="GMOY006768-PA"/>
    </source>
</evidence>
<dbReference type="EMBL" id="CCAG010011761">
    <property type="status" value="NOT_ANNOTATED_CDS"/>
    <property type="molecule type" value="Genomic_DNA"/>
</dbReference>
<dbReference type="InterPro" id="IPR012464">
    <property type="entry name" value="DUF1676"/>
</dbReference>
<dbReference type="PANTHER" id="PTHR21879">
    <property type="entry name" value="FI03362P-RELATED-RELATED"/>
    <property type="match status" value="1"/>
</dbReference>
<reference evidence="2" key="1">
    <citation type="submission" date="2020-05" db="UniProtKB">
        <authorList>
            <consortium name="EnsemblMetazoa"/>
        </authorList>
    </citation>
    <scope>IDENTIFICATION</scope>
    <source>
        <strain evidence="2">Yale</strain>
    </source>
</reference>
<organism evidence="2 3">
    <name type="scientific">Glossina morsitans morsitans</name>
    <name type="common">Savannah tsetse fly</name>
    <dbReference type="NCBI Taxonomy" id="37546"/>
    <lineage>
        <taxon>Eukaryota</taxon>
        <taxon>Metazoa</taxon>
        <taxon>Ecdysozoa</taxon>
        <taxon>Arthropoda</taxon>
        <taxon>Hexapoda</taxon>
        <taxon>Insecta</taxon>
        <taxon>Pterygota</taxon>
        <taxon>Neoptera</taxon>
        <taxon>Endopterygota</taxon>
        <taxon>Diptera</taxon>
        <taxon>Brachycera</taxon>
        <taxon>Muscomorpha</taxon>
        <taxon>Hippoboscoidea</taxon>
        <taxon>Glossinidae</taxon>
        <taxon>Glossina</taxon>
    </lineage>
</organism>
<feature type="transmembrane region" description="Helical" evidence="1">
    <location>
        <begin position="844"/>
        <end position="868"/>
    </location>
</feature>
<evidence type="ECO:0000313" key="3">
    <source>
        <dbReference type="Proteomes" id="UP000092444"/>
    </source>
</evidence>
<dbReference type="PANTHER" id="PTHR21879:SF10">
    <property type="entry name" value="LP14110P"/>
    <property type="match status" value="1"/>
</dbReference>
<sequence length="993" mass="111982">MHSYEEMQLKKAKMSTRTVTTTSTAPITTITKATTSNVNLGVNKHNNIQEANLFYYRQKQAYLTNDDNKILRQTFVWQSALLFILLLPLPTIAAKSFKAYAAHNDKFHIKSIAMQDRFKQRTANNDDANLRPPIQARAARERYVPKNVVEQTHRIPMFKPISTDLRPLMFLTPKSFNYNEIAANPHQSVIAAPAVANTEAYLSSAGDKNSQVGKLANKVNAENNGEQQPSLEKLLIDYITKFFEQGKYEPLPGLLLELKKNSTNNVNTTDHSRIPREAKVTSGKIVFKAMPRTLQTGRLLFLTGLKKILWPIFMGLQIFKSLLIAMFIPAIIGSFGKLIGKGITSGSAPLFIRPMEPPQELDFRDNTLSFEDDNKFIVTMDDTKDNPAAFAYNQAEASQVNNQYAYNSNNPGTRLTLNERQHQLMQDSYLNALQSLGSASFKNSGSLSGSLSGGSSSLLAPTRSKPVAPANINRFHSFKKVPDSTLLLSNYDPFYSPLLSRLDSVFAQLKLNSSNEVCREKVICLMYASPAKYAPYSNLVSAQLSRELNELRKPTSDNPDILRFFKYMRAAKDGQDGTDCEEIFDRCTEFKDFENPAMVNTYHDIDKLVQALMELSIQELTSLTFLLILFIGETAAEGLRLPDQSPGVNGKSNENQPQPSQQIFVTPQQQRQYQQQFQQSPVDLGEARGRSSILSIFGLGQDNDPYLARSNSNCLSGDFSECFKTQALNSFDEIFYREQYPLTDFARIVRMPETQQRSLLHEPFEYSEEPRSGDSDWDQMVKYALRRAERFIKSTALEIEVPEEFTEAGRYQARFIGNDIDSELDIIEDKHAPIIKRKKLKKMIIPMLLILKIFKLKLLLFLPFILGIVGLKKILGLAAIVLPGLFAYFKLCHPGGATGGGIFSGLFGNKHTFPEYSPQGVGPATYYHHHEHYDRPSHDHLYRPDPYFSKPYNDYYKNGASSNAVSFGDSHEAAYSAYYGRSSDKKIESTQKT</sequence>
<protein>
    <submittedName>
        <fullName evidence="2">Uncharacterized protein</fullName>
    </submittedName>
</protein>
<name>A0A1B0G0J7_GLOMM</name>
<dbReference type="Proteomes" id="UP000092444">
    <property type="component" value="Unassembled WGS sequence"/>
</dbReference>
<dbReference type="AlphaFoldDB" id="A0A1B0G0J7"/>
<keyword evidence="1" id="KW-1133">Transmembrane helix</keyword>
<feature type="transmembrane region" description="Helical" evidence="1">
    <location>
        <begin position="874"/>
        <end position="891"/>
    </location>
</feature>
<keyword evidence="1" id="KW-0472">Membrane</keyword>
<keyword evidence="1" id="KW-0812">Transmembrane</keyword>
<dbReference type="Pfam" id="PF07898">
    <property type="entry name" value="DUF1676"/>
    <property type="match status" value="1"/>
</dbReference>
<dbReference type="STRING" id="37546.A0A1B0G0J7"/>